<accession>A0A2P5BFZ1</accession>
<comment type="caution">
    <text evidence="1">The sequence shown here is derived from an EMBL/GenBank/DDBJ whole genome shotgun (WGS) entry which is preliminary data.</text>
</comment>
<proteinExistence type="predicted"/>
<name>A0A2P5BFZ1_TREOI</name>
<protein>
    <submittedName>
        <fullName evidence="1">Uncharacterized protein</fullName>
    </submittedName>
</protein>
<reference evidence="2" key="1">
    <citation type="submission" date="2016-06" db="EMBL/GenBank/DDBJ databases">
        <title>Parallel loss of symbiosis genes in relatives of nitrogen-fixing non-legume Parasponia.</title>
        <authorList>
            <person name="Van Velzen R."/>
            <person name="Holmer R."/>
            <person name="Bu F."/>
            <person name="Rutten L."/>
            <person name="Van Zeijl A."/>
            <person name="Liu W."/>
            <person name="Santuari L."/>
            <person name="Cao Q."/>
            <person name="Sharma T."/>
            <person name="Shen D."/>
            <person name="Roswanjaya Y."/>
            <person name="Wardhani T."/>
            <person name="Kalhor M.S."/>
            <person name="Jansen J."/>
            <person name="Van den Hoogen J."/>
            <person name="Gungor B."/>
            <person name="Hartog M."/>
            <person name="Hontelez J."/>
            <person name="Verver J."/>
            <person name="Yang W.-C."/>
            <person name="Schijlen E."/>
            <person name="Repin R."/>
            <person name="Schilthuizen M."/>
            <person name="Schranz E."/>
            <person name="Heidstra R."/>
            <person name="Miyata K."/>
            <person name="Fedorova E."/>
            <person name="Kohlen W."/>
            <person name="Bisseling T."/>
            <person name="Smit S."/>
            <person name="Geurts R."/>
        </authorList>
    </citation>
    <scope>NUCLEOTIDE SEQUENCE [LARGE SCALE GENOMIC DNA]</scope>
    <source>
        <strain evidence="2">cv. RG33-2</strain>
    </source>
</reference>
<evidence type="ECO:0000313" key="1">
    <source>
        <dbReference type="EMBL" id="PON47693.1"/>
    </source>
</evidence>
<dbReference type="EMBL" id="JXTC01000531">
    <property type="protein sequence ID" value="PON47693.1"/>
    <property type="molecule type" value="Genomic_DNA"/>
</dbReference>
<gene>
    <name evidence="1" type="ORF">TorRG33x02_322480</name>
</gene>
<dbReference type="AlphaFoldDB" id="A0A2P5BFZ1"/>
<organism evidence="1 2">
    <name type="scientific">Trema orientale</name>
    <name type="common">Charcoal tree</name>
    <name type="synonym">Celtis orientalis</name>
    <dbReference type="NCBI Taxonomy" id="63057"/>
    <lineage>
        <taxon>Eukaryota</taxon>
        <taxon>Viridiplantae</taxon>
        <taxon>Streptophyta</taxon>
        <taxon>Embryophyta</taxon>
        <taxon>Tracheophyta</taxon>
        <taxon>Spermatophyta</taxon>
        <taxon>Magnoliopsida</taxon>
        <taxon>eudicotyledons</taxon>
        <taxon>Gunneridae</taxon>
        <taxon>Pentapetalae</taxon>
        <taxon>rosids</taxon>
        <taxon>fabids</taxon>
        <taxon>Rosales</taxon>
        <taxon>Cannabaceae</taxon>
        <taxon>Trema</taxon>
    </lineage>
</organism>
<evidence type="ECO:0000313" key="2">
    <source>
        <dbReference type="Proteomes" id="UP000237000"/>
    </source>
</evidence>
<sequence>MAQHLASCLVRPKVKSCYLTSLCGACPESTPPRILQGQEQSPGHLVQAPFSAIDVALLVFSGRRRLYEFGIENAYEKAREVWEKSNVEIDDDVVNLNDYKLRNYVIHDETDYGCYNEENLWRQSCYYCQGICNEACSTSCMRLVYAKK</sequence>
<dbReference type="Proteomes" id="UP000237000">
    <property type="component" value="Unassembled WGS sequence"/>
</dbReference>
<dbReference type="InParanoid" id="A0A2P5BFZ1"/>
<keyword evidence="2" id="KW-1185">Reference proteome</keyword>